<dbReference type="PANTHER" id="PTHR30575">
    <property type="entry name" value="PEPTIDASE M20"/>
    <property type="match status" value="1"/>
</dbReference>
<reference evidence="3" key="1">
    <citation type="journal article" date="2020" name="bioRxiv">
        <title>Chromosome-level reference genome of the European wasp spider Argiope bruennichi: a resource for studies on range expansion and evolutionary adaptation.</title>
        <authorList>
            <person name="Sheffer M.M."/>
            <person name="Hoppe A."/>
            <person name="Krehenwinkel H."/>
            <person name="Uhl G."/>
            <person name="Kuss A.W."/>
            <person name="Jensen L."/>
            <person name="Jensen C."/>
            <person name="Gillespie R.G."/>
            <person name="Hoff K.J."/>
            <person name="Prost S."/>
        </authorList>
    </citation>
    <scope>NUCLEOTIDE SEQUENCE</scope>
</reference>
<protein>
    <recommendedName>
        <fullName evidence="1">Peptidase M20 domain-containing protein 2</fullName>
    </recommendedName>
</protein>
<gene>
    <name evidence="3" type="ORF">HNY73_022113</name>
</gene>
<dbReference type="EMBL" id="JABXBU010002231">
    <property type="protein sequence ID" value="KAF8763990.1"/>
    <property type="molecule type" value="Genomic_DNA"/>
</dbReference>
<comment type="similarity">
    <text evidence="1">Belongs to the peptidase M20A family.</text>
</comment>
<name>A0A8T0E3H9_ARGBR</name>
<dbReference type="Gene3D" id="3.40.630.10">
    <property type="entry name" value="Zn peptidases"/>
    <property type="match status" value="1"/>
</dbReference>
<dbReference type="SUPFAM" id="SSF55031">
    <property type="entry name" value="Bacterial exopeptidase dimerisation domain"/>
    <property type="match status" value="1"/>
</dbReference>
<dbReference type="Gene3D" id="3.30.70.360">
    <property type="match status" value="1"/>
</dbReference>
<dbReference type="NCBIfam" id="TIGR01891">
    <property type="entry name" value="amidohydrolases"/>
    <property type="match status" value="1"/>
</dbReference>
<dbReference type="InterPro" id="IPR017144">
    <property type="entry name" value="Xaa-Arg_dipeptidase"/>
</dbReference>
<dbReference type="InterPro" id="IPR011650">
    <property type="entry name" value="Peptidase_M20_dimer"/>
</dbReference>
<evidence type="ECO:0000259" key="2">
    <source>
        <dbReference type="Pfam" id="PF07687"/>
    </source>
</evidence>
<evidence type="ECO:0000313" key="4">
    <source>
        <dbReference type="Proteomes" id="UP000807504"/>
    </source>
</evidence>
<dbReference type="FunFam" id="3.30.70.360:FF:000004">
    <property type="entry name" value="Peptidase M20 domain-containing protein 2"/>
    <property type="match status" value="1"/>
</dbReference>
<feature type="domain" description="Peptidase M20 dimerisation" evidence="2">
    <location>
        <begin position="173"/>
        <end position="265"/>
    </location>
</feature>
<dbReference type="PANTHER" id="PTHR30575:SF0">
    <property type="entry name" value="XAA-ARG DIPEPTIDASE"/>
    <property type="match status" value="1"/>
</dbReference>
<evidence type="ECO:0000313" key="3">
    <source>
        <dbReference type="EMBL" id="KAF8763990.1"/>
    </source>
</evidence>
<dbReference type="Proteomes" id="UP000807504">
    <property type="component" value="Unassembled WGS sequence"/>
</dbReference>
<comment type="caution">
    <text evidence="3">The sequence shown here is derived from an EMBL/GenBank/DDBJ whole genome shotgun (WGS) entry which is preliminary data.</text>
</comment>
<dbReference type="PIRSF" id="PIRSF037226">
    <property type="entry name" value="Amidohydrolase_ACY1L2_prd"/>
    <property type="match status" value="1"/>
</dbReference>
<accession>A0A8T0E3H9</accession>
<reference evidence="3" key="2">
    <citation type="submission" date="2020-06" db="EMBL/GenBank/DDBJ databases">
        <authorList>
            <person name="Sheffer M."/>
        </authorList>
    </citation>
    <scope>NUCLEOTIDE SEQUENCE</scope>
</reference>
<sequence length="400" mass="43392">MSEDDFSNVCSKIDGEKEFLNAISQKIWNNPELAYKEEQAHETLTSALSRYGFEVQKNYLLPTAFRAEFSSKAVGGPVVAILLEYDALPNIGHACGHNLISEAGLAASLGVKAAMEADPKLVGTLVVLGTPAEEGGGGKIDLLNMGAFKGIDAAMMVHPSKFTSTFPPVLSRLSINVDFKGKEAHAAAFPWEGRNALDAAVAAYQNIGLLRQHIKPSSRIHAIITKGGVIPNIIPADSRLEVYVRAASQSDLNELTDCITNCIKSGATAARCTDAIEYKHKYCYLNLITNKILGDTYDYYAHKLGIIPTYFPSESMIPAGSTARGYMDSRRPSSHPFYDIGTESINHTKEFTVASSDPKSQGPTLKVAKALAMTALKLMRCPETLQKIKKQFEEDIAQGL</sequence>
<dbReference type="InterPro" id="IPR036264">
    <property type="entry name" value="Bact_exopeptidase_dim_dom"/>
</dbReference>
<dbReference type="Pfam" id="PF07687">
    <property type="entry name" value="M20_dimer"/>
    <property type="match status" value="1"/>
</dbReference>
<evidence type="ECO:0000256" key="1">
    <source>
        <dbReference type="PIRNR" id="PIRNR037226"/>
    </source>
</evidence>
<keyword evidence="4" id="KW-1185">Reference proteome</keyword>
<dbReference type="InterPro" id="IPR052030">
    <property type="entry name" value="Peptidase_M20/M20A_hydrolases"/>
</dbReference>
<dbReference type="CDD" id="cd05672">
    <property type="entry name" value="M20_ACY1L2-like"/>
    <property type="match status" value="1"/>
</dbReference>
<proteinExistence type="inferred from homology"/>
<organism evidence="3 4">
    <name type="scientific">Argiope bruennichi</name>
    <name type="common">Wasp spider</name>
    <name type="synonym">Aranea bruennichi</name>
    <dbReference type="NCBI Taxonomy" id="94029"/>
    <lineage>
        <taxon>Eukaryota</taxon>
        <taxon>Metazoa</taxon>
        <taxon>Ecdysozoa</taxon>
        <taxon>Arthropoda</taxon>
        <taxon>Chelicerata</taxon>
        <taxon>Arachnida</taxon>
        <taxon>Araneae</taxon>
        <taxon>Araneomorphae</taxon>
        <taxon>Entelegynae</taxon>
        <taxon>Araneoidea</taxon>
        <taxon>Araneidae</taxon>
        <taxon>Argiope</taxon>
    </lineage>
</organism>
<dbReference type="SUPFAM" id="SSF53187">
    <property type="entry name" value="Zn-dependent exopeptidases"/>
    <property type="match status" value="1"/>
</dbReference>
<dbReference type="GO" id="GO:0016805">
    <property type="term" value="F:dipeptidase activity"/>
    <property type="evidence" value="ECO:0007669"/>
    <property type="project" value="InterPro"/>
</dbReference>
<dbReference type="InterPro" id="IPR017439">
    <property type="entry name" value="Amidohydrolase"/>
</dbReference>
<dbReference type="AlphaFoldDB" id="A0A8T0E3H9"/>